<protein>
    <recommendedName>
        <fullName evidence="4">PrgI family protein</fullName>
    </recommendedName>
</protein>
<name>A0A238YDR8_HALVU</name>
<keyword evidence="1" id="KW-0812">Transmembrane</keyword>
<evidence type="ECO:0008006" key="4">
    <source>
        <dbReference type="Google" id="ProtNLM"/>
    </source>
</evidence>
<keyword evidence="3" id="KW-1185">Reference proteome</keyword>
<dbReference type="AlphaFoldDB" id="A0A238YDR8"/>
<reference evidence="2 3" key="1">
    <citation type="submission" date="2017-06" db="EMBL/GenBank/DDBJ databases">
        <authorList>
            <person name="Kim H.J."/>
            <person name="Triplett B.A."/>
        </authorList>
    </citation>
    <scope>NUCLEOTIDE SEQUENCE [LARGE SCALE GENOMIC DNA]</scope>
    <source>
        <strain evidence="2 3">DSM 8800</strain>
    </source>
</reference>
<evidence type="ECO:0000313" key="2">
    <source>
        <dbReference type="EMBL" id="SNR69365.1"/>
    </source>
</evidence>
<dbReference type="EMBL" id="FZNQ01000040">
    <property type="protein sequence ID" value="SNR69365.1"/>
    <property type="molecule type" value="Genomic_DNA"/>
</dbReference>
<evidence type="ECO:0000313" key="3">
    <source>
        <dbReference type="Proteomes" id="UP000198397"/>
    </source>
</evidence>
<evidence type="ECO:0000256" key="1">
    <source>
        <dbReference type="SAM" id="Phobius"/>
    </source>
</evidence>
<sequence>MRPRIQFPGKVEDVQLQFFGRFTWKDILRITAPSLLLYAFSDGLLPPVIGLLIGFAVYSIRPYDRTVDQLIYHFIRFTVEEKL</sequence>
<keyword evidence="1" id="KW-1133">Transmembrane helix</keyword>
<proteinExistence type="predicted"/>
<dbReference type="Proteomes" id="UP000198397">
    <property type="component" value="Unassembled WGS sequence"/>
</dbReference>
<organism evidence="2 3">
    <name type="scientific">Halorubrum vacuolatum</name>
    <name type="common">Natronobacterium vacuolatum</name>
    <dbReference type="NCBI Taxonomy" id="63740"/>
    <lineage>
        <taxon>Archaea</taxon>
        <taxon>Methanobacteriati</taxon>
        <taxon>Methanobacteriota</taxon>
        <taxon>Stenosarchaea group</taxon>
        <taxon>Halobacteria</taxon>
        <taxon>Halobacteriales</taxon>
        <taxon>Haloferacaceae</taxon>
        <taxon>Halorubrum</taxon>
    </lineage>
</organism>
<accession>A0A238YDR8</accession>
<dbReference type="RefSeq" id="WP_089386062.1">
    <property type="nucleotide sequence ID" value="NZ_FZNQ01000040.1"/>
</dbReference>
<keyword evidence="1" id="KW-0472">Membrane</keyword>
<gene>
    <name evidence="2" type="ORF">SAMN06264855_14010</name>
</gene>
<dbReference type="OrthoDB" id="379558at2157"/>
<feature type="transmembrane region" description="Helical" evidence="1">
    <location>
        <begin position="35"/>
        <end position="60"/>
    </location>
</feature>